<proteinExistence type="predicted"/>
<evidence type="ECO:0000313" key="1">
    <source>
        <dbReference type="EMBL" id="CAB3765377.1"/>
    </source>
</evidence>
<gene>
    <name evidence="1" type="ORF">LMG29739_04577</name>
</gene>
<evidence type="ECO:0000313" key="2">
    <source>
        <dbReference type="Proteomes" id="UP000494329"/>
    </source>
</evidence>
<organism evidence="1 2">
    <name type="scientific">Paraburkholderia solisilvae</name>
    <dbReference type="NCBI Taxonomy" id="624376"/>
    <lineage>
        <taxon>Bacteria</taxon>
        <taxon>Pseudomonadati</taxon>
        <taxon>Pseudomonadota</taxon>
        <taxon>Betaproteobacteria</taxon>
        <taxon>Burkholderiales</taxon>
        <taxon>Burkholderiaceae</taxon>
        <taxon>Paraburkholderia</taxon>
    </lineage>
</organism>
<dbReference type="EMBL" id="CADIKF010000041">
    <property type="protein sequence ID" value="CAB3765377.1"/>
    <property type="molecule type" value="Genomic_DNA"/>
</dbReference>
<reference evidence="1 2" key="1">
    <citation type="submission" date="2020-04" db="EMBL/GenBank/DDBJ databases">
        <authorList>
            <person name="De Canck E."/>
        </authorList>
    </citation>
    <scope>NUCLEOTIDE SEQUENCE [LARGE SCALE GENOMIC DNA]</scope>
    <source>
        <strain evidence="1 2">LMG 29739</strain>
    </source>
</reference>
<protein>
    <submittedName>
        <fullName evidence="1">Uncharacterized protein</fullName>
    </submittedName>
</protein>
<dbReference type="Proteomes" id="UP000494329">
    <property type="component" value="Unassembled WGS sequence"/>
</dbReference>
<keyword evidence="2" id="KW-1185">Reference proteome</keyword>
<dbReference type="AlphaFoldDB" id="A0A6J5EI13"/>
<sequence length="71" mass="7837">MYRVFDTVCIVIRSEAAHVDAVKRGTPPMRTVGMEYAISLHTHELGNEPGLVSLVTRIRTARLVQRGSVSS</sequence>
<name>A0A6J5EI13_9BURK</name>
<accession>A0A6J5EI13</accession>